<evidence type="ECO:0000313" key="2">
    <source>
        <dbReference type="EMBL" id="QXN75600.1"/>
    </source>
</evidence>
<accession>A0A8F5MJT1</accession>
<organism evidence="2">
    <name type="scientific">Genomoviridae sp</name>
    <dbReference type="NCBI Taxonomy" id="2202565"/>
    <lineage>
        <taxon>Viruses</taxon>
        <taxon>Monodnaviria</taxon>
        <taxon>Shotokuvirae</taxon>
        <taxon>Cressdnaviricota</taxon>
        <taxon>Repensiviricetes</taxon>
        <taxon>Geplafuvirales</taxon>
        <taxon>Genomoviridae</taxon>
    </lineage>
</organism>
<dbReference type="EMBL" id="MW678943">
    <property type="protein sequence ID" value="QXN75600.1"/>
    <property type="molecule type" value="Genomic_DNA"/>
</dbReference>
<protein>
    <submittedName>
        <fullName evidence="2">Capsid protein</fullName>
    </submittedName>
</protein>
<proteinExistence type="predicted"/>
<feature type="region of interest" description="Disordered" evidence="1">
    <location>
        <begin position="1"/>
        <end position="32"/>
    </location>
</feature>
<reference evidence="2" key="1">
    <citation type="submission" date="2021-02" db="EMBL/GenBank/DDBJ databases">
        <title>Agricultural practices are the primary influencer of seasonal variation in a dryland aerobiome.</title>
        <authorList>
            <person name="Finn D.R."/>
            <person name="Maldonado J."/>
            <person name="Schmidlin K."/>
            <person name="Kraberger S."/>
            <person name="Fontenele R.S."/>
            <person name="Herckes P."/>
            <person name="Fraser M."/>
            <person name="Garcia-Pichel F."/>
            <person name="Varsani A."/>
        </authorList>
    </citation>
    <scope>NUCLEOTIDE SEQUENCE</scope>
    <source>
        <strain evidence="2">D12_1027</strain>
    </source>
</reference>
<evidence type="ECO:0000256" key="1">
    <source>
        <dbReference type="SAM" id="MobiDB-lite"/>
    </source>
</evidence>
<name>A0A8F5MJT1_9VIRU</name>
<sequence length="301" mass="34448">MAYRTLKRGRRAYTRRTTRKRGGPRRRYRTTRRPYRKRGMTRRKVVDIASTKKKDNMECFTNVRAGQDTDGGTLFAADVPTLEGGRMYIMPWIATARRAEGAAPLQASRTKTEVYWRGLKERVQIQTNNGTPWQWRRICFTAKRSDLRNRSTGSFGWAITGPVNLGWMRAVNDVAYSAPDIANSMLDLMFDGNQGVDWNNYFTAKVDKESVTVKYDRTIIINPGNDSGVMKNYSMWHGMNKNLQYDDDENGSTMNFSPFSTAGKRGMGDYYIVDFIESGSGGDADDRLSFHPQATAYWHEK</sequence>